<dbReference type="InterPro" id="IPR053235">
    <property type="entry name" value="Ser_Thr_kinase"/>
</dbReference>
<dbReference type="SUPFAM" id="SSF56112">
    <property type="entry name" value="Protein kinase-like (PK-like)"/>
    <property type="match status" value="1"/>
</dbReference>
<protein>
    <recommendedName>
        <fullName evidence="6">EKC/KEOPS complex subunit BUD32</fullName>
        <ecNumber evidence="4">2.7.11.1</ecNumber>
    </recommendedName>
    <alternativeName>
        <fullName evidence="8 9">Atypical Serine/threonine protein kinase BUD32</fullName>
    </alternativeName>
    <alternativeName>
        <fullName evidence="5">EKC/KEOPS complex subunit bud32</fullName>
    </alternativeName>
</protein>
<keyword evidence="13" id="KW-0808">Transferase</keyword>
<organism evidence="13">
    <name type="scientific">Trichophyton rubrum CBS 288.86</name>
    <dbReference type="NCBI Taxonomy" id="1215330"/>
    <lineage>
        <taxon>Eukaryota</taxon>
        <taxon>Fungi</taxon>
        <taxon>Dikarya</taxon>
        <taxon>Ascomycota</taxon>
        <taxon>Pezizomycotina</taxon>
        <taxon>Eurotiomycetes</taxon>
        <taxon>Eurotiomycetidae</taxon>
        <taxon>Onygenales</taxon>
        <taxon>Arthrodermataceae</taxon>
        <taxon>Trichophyton</taxon>
    </lineage>
</organism>
<dbReference type="GO" id="GO:0005524">
    <property type="term" value="F:ATP binding"/>
    <property type="evidence" value="ECO:0007669"/>
    <property type="project" value="InterPro"/>
</dbReference>
<evidence type="ECO:0000256" key="7">
    <source>
        <dbReference type="ARBA" id="ARBA00022895"/>
    </source>
</evidence>
<sequence length="297" mass="33140">MCFFGNDDDDMPLARYIDPPEGSKFITSGGSGLIYSSPSIPGEVYKICSHDPDSKENIEREKLIFQNMMSVGQHPHVVKCFKVIENGVILERADHGDLREYYQAGGVATIYERIKWCKQLASAVDYIHGLHIRHADLCGKNILLDADRKIKLCDFAGSGFCGNLPTVSAEIGYAHPNRDQNRRATVKAEIHALGSTMYEIITTRRPFSSDNEPGVVAHWLNNGVYPSVYHLPLGDVIMGCWKGKYPCALHVQRAIEFAISEGLSISIHVSWYTSSSNVECVSWHECTLELKPEYSSP</sequence>
<comment type="catalytic activity">
    <reaction evidence="10">
        <text>L-threonyl-[protein] + ATP = O-phospho-L-threonyl-[protein] + ADP + H(+)</text>
        <dbReference type="Rhea" id="RHEA:46608"/>
        <dbReference type="Rhea" id="RHEA-COMP:11060"/>
        <dbReference type="Rhea" id="RHEA-COMP:11605"/>
        <dbReference type="ChEBI" id="CHEBI:15378"/>
        <dbReference type="ChEBI" id="CHEBI:30013"/>
        <dbReference type="ChEBI" id="CHEBI:30616"/>
        <dbReference type="ChEBI" id="CHEBI:61977"/>
        <dbReference type="ChEBI" id="CHEBI:456216"/>
        <dbReference type="EC" id="2.7.11.1"/>
    </reaction>
</comment>
<evidence type="ECO:0000256" key="5">
    <source>
        <dbReference type="ARBA" id="ARBA00013948"/>
    </source>
</evidence>
<comment type="subunit">
    <text evidence="3">Component of the EKC/KEOPS complex composed of at least BUD32, CGI121, GON7, KAE1 and PCC1; the whole complex dimerizes.</text>
</comment>
<keyword evidence="7" id="KW-0158">Chromosome</keyword>
<dbReference type="PROSITE" id="PS00109">
    <property type="entry name" value="PROTEIN_KINASE_TYR"/>
    <property type="match status" value="1"/>
</dbReference>
<evidence type="ECO:0000256" key="1">
    <source>
        <dbReference type="ARBA" id="ARBA00003747"/>
    </source>
</evidence>
<dbReference type="EMBL" id="KK207831">
    <property type="protein sequence ID" value="EZF53031.1"/>
    <property type="molecule type" value="Genomic_DNA"/>
</dbReference>
<evidence type="ECO:0000256" key="3">
    <source>
        <dbReference type="ARBA" id="ARBA00011534"/>
    </source>
</evidence>
<dbReference type="GO" id="GO:0004674">
    <property type="term" value="F:protein serine/threonine kinase activity"/>
    <property type="evidence" value="ECO:0007669"/>
    <property type="project" value="UniProtKB-KW"/>
</dbReference>
<dbReference type="PROSITE" id="PS50011">
    <property type="entry name" value="PROTEIN_KINASE_DOM"/>
    <property type="match status" value="1"/>
</dbReference>
<dbReference type="InterPro" id="IPR011009">
    <property type="entry name" value="Kinase-like_dom_sf"/>
</dbReference>
<dbReference type="InterPro" id="IPR000719">
    <property type="entry name" value="Prot_kinase_dom"/>
</dbReference>
<gene>
    <name evidence="13" type="ORF">H103_03959</name>
</gene>
<dbReference type="Gene3D" id="1.10.510.10">
    <property type="entry name" value="Transferase(Phosphotransferase) domain 1"/>
    <property type="match status" value="1"/>
</dbReference>
<evidence type="ECO:0000256" key="10">
    <source>
        <dbReference type="ARBA" id="ARBA00047899"/>
    </source>
</evidence>
<evidence type="ECO:0000256" key="2">
    <source>
        <dbReference type="ARBA" id="ARBA00004574"/>
    </source>
</evidence>
<evidence type="ECO:0000259" key="12">
    <source>
        <dbReference type="PROSITE" id="PS50011"/>
    </source>
</evidence>
<evidence type="ECO:0000256" key="6">
    <source>
        <dbReference type="ARBA" id="ARBA00019973"/>
    </source>
</evidence>
<dbReference type="Proteomes" id="UP000023758">
    <property type="component" value="Unassembled WGS sequence"/>
</dbReference>
<accession>A0A022W4H1</accession>
<comment type="function">
    <text evidence="1">Component of the EKC/KEOPS complex that is required for the formation of a threonylcarbamoyl group on adenosine at position 37 (t(6)A37) in tRNAs that read codons beginning with adenine. The complex is probably involved in the transfer of the threonylcarbamoyl moiety of threonylcarbamoyl-AMP (TC-AMP) to the N6 group of A37. BUD32 has ATPase activity in the context of the EKC/KEOPS complex and likely plays a supporting role to the catalytic subunit KAE1. The EKC/KEOPS complex also promotes both telomere uncapping and telomere elongation. The complex is required for efficient recruitment of transcriptional coactivators.</text>
</comment>
<evidence type="ECO:0000256" key="9">
    <source>
        <dbReference type="ARBA" id="ARBA00033194"/>
    </source>
</evidence>
<dbReference type="Pfam" id="PF00069">
    <property type="entry name" value="Pkinase"/>
    <property type="match status" value="1"/>
</dbReference>
<evidence type="ECO:0000256" key="8">
    <source>
        <dbReference type="ARBA" id="ARBA00030980"/>
    </source>
</evidence>
<dbReference type="InterPro" id="IPR008266">
    <property type="entry name" value="Tyr_kinase_AS"/>
</dbReference>
<dbReference type="OrthoDB" id="1668230at2759"/>
<comment type="subcellular location">
    <subcellularLocation>
        <location evidence="2">Chromosome</location>
        <location evidence="2">Telomere</location>
    </subcellularLocation>
</comment>
<evidence type="ECO:0000256" key="4">
    <source>
        <dbReference type="ARBA" id="ARBA00012513"/>
    </source>
</evidence>
<reference evidence="13" key="1">
    <citation type="submission" date="2014-02" db="EMBL/GenBank/DDBJ databases">
        <title>The Genome Sequence of Trichophyton rubrum (morphotype fischeri) CBS 288.86.</title>
        <authorList>
            <consortium name="The Broad Institute Genomics Platform"/>
            <person name="Cuomo C.A."/>
            <person name="White T.C."/>
            <person name="Graser Y."/>
            <person name="Martinez-Rossi N."/>
            <person name="Heitman J."/>
            <person name="Young S.K."/>
            <person name="Zeng Q."/>
            <person name="Gargeya S."/>
            <person name="Abouelleil A."/>
            <person name="Alvarado L."/>
            <person name="Chapman S.B."/>
            <person name="Gainer-Dewar J."/>
            <person name="Goldberg J."/>
            <person name="Griggs A."/>
            <person name="Gujja S."/>
            <person name="Hansen M."/>
            <person name="Howarth C."/>
            <person name="Imamovic A."/>
            <person name="Larimer J."/>
            <person name="Martinez D."/>
            <person name="Murphy C."/>
            <person name="Pearson M.D."/>
            <person name="Persinoti G."/>
            <person name="Poon T."/>
            <person name="Priest M."/>
            <person name="Roberts A.D."/>
            <person name="Saif S."/>
            <person name="Shea T.D."/>
            <person name="Sykes S.N."/>
            <person name="Wortman J."/>
            <person name="Nusbaum C."/>
            <person name="Birren B."/>
        </authorList>
    </citation>
    <scope>NUCLEOTIDE SEQUENCE [LARGE SCALE GENOMIC DNA]</scope>
    <source>
        <strain evidence="13">CBS 288.86</strain>
    </source>
</reference>
<proteinExistence type="predicted"/>
<dbReference type="GO" id="GO:0000781">
    <property type="term" value="C:chromosome, telomeric region"/>
    <property type="evidence" value="ECO:0007669"/>
    <property type="project" value="UniProtKB-SubCell"/>
</dbReference>
<keyword evidence="13" id="KW-0418">Kinase</keyword>
<feature type="domain" description="Protein kinase" evidence="12">
    <location>
        <begin position="20"/>
        <end position="297"/>
    </location>
</feature>
<name>A0A022W4H1_TRIRU</name>
<dbReference type="GO" id="GO:0005737">
    <property type="term" value="C:cytoplasm"/>
    <property type="evidence" value="ECO:0007669"/>
    <property type="project" value="TreeGrafter"/>
</dbReference>
<dbReference type="HOGENOM" id="CLU_000288_31_3_1"/>
<keyword evidence="13" id="KW-0723">Serine/threonine-protein kinase</keyword>
<comment type="catalytic activity">
    <reaction evidence="11">
        <text>L-seryl-[protein] + ATP = O-phospho-L-seryl-[protein] + ADP + H(+)</text>
        <dbReference type="Rhea" id="RHEA:17989"/>
        <dbReference type="Rhea" id="RHEA-COMP:9863"/>
        <dbReference type="Rhea" id="RHEA-COMP:11604"/>
        <dbReference type="ChEBI" id="CHEBI:15378"/>
        <dbReference type="ChEBI" id="CHEBI:29999"/>
        <dbReference type="ChEBI" id="CHEBI:30616"/>
        <dbReference type="ChEBI" id="CHEBI:83421"/>
        <dbReference type="ChEBI" id="CHEBI:456216"/>
        <dbReference type="EC" id="2.7.11.1"/>
    </reaction>
</comment>
<evidence type="ECO:0000256" key="11">
    <source>
        <dbReference type="ARBA" id="ARBA00048679"/>
    </source>
</evidence>
<keyword evidence="7" id="KW-0779">Telomere</keyword>
<dbReference type="PANTHER" id="PTHR24361">
    <property type="entry name" value="MITOGEN-ACTIVATED KINASE KINASE KINASE"/>
    <property type="match status" value="1"/>
</dbReference>
<dbReference type="PANTHER" id="PTHR24361:SF613">
    <property type="entry name" value="NUCLEAR RECEPTOR-BINDING PROTEIN-RELATED"/>
    <property type="match status" value="1"/>
</dbReference>
<evidence type="ECO:0000313" key="13">
    <source>
        <dbReference type="EMBL" id="EZF53031.1"/>
    </source>
</evidence>
<dbReference type="AlphaFoldDB" id="A0A022W4H1"/>
<dbReference type="EC" id="2.7.11.1" evidence="4"/>